<protein>
    <submittedName>
        <fullName evidence="8">Putative amino-acid metabolite efflux pump</fullName>
    </submittedName>
</protein>
<evidence type="ECO:0000313" key="9">
    <source>
        <dbReference type="Proteomes" id="UP000068382"/>
    </source>
</evidence>
<evidence type="ECO:0000313" key="8">
    <source>
        <dbReference type="EMBL" id="KUP93737.1"/>
    </source>
</evidence>
<feature type="transmembrane region" description="Helical" evidence="6">
    <location>
        <begin position="7"/>
        <end position="28"/>
    </location>
</feature>
<dbReference type="GO" id="GO:0016020">
    <property type="term" value="C:membrane"/>
    <property type="evidence" value="ECO:0007669"/>
    <property type="project" value="UniProtKB-SubCell"/>
</dbReference>
<comment type="similarity">
    <text evidence="2">Belongs to the EamA transporter family.</text>
</comment>
<dbReference type="PANTHER" id="PTHR32322">
    <property type="entry name" value="INNER MEMBRANE TRANSPORTER"/>
    <property type="match status" value="1"/>
</dbReference>
<sequence length="305" mass="31523">MTQTRDLALTALAPAIWGSSYIVTTAFLPGQSPYLVALLRALPAGIFLMLLVRQLPPLALVPKILVLGALNFSLFWSLMFLAAYRLPGGVAATLGAVQPLFVLALSGLLLGHRIHTKGVLAALLGMVGVGFLVLGPEARLDLLGVFGGLAGAASMAAGVVLTRKWQPAVPALTFTAWQLMAGGVLLIPVAFVALPDWPGLTTQNLLGLAYLSLIGGALTYILWFRGIGRIDPARISLLGVFSPLTAVVLGVTLASESFSLLQAGGACLALFSVWLGQQGPRKPVTPVSKAPALAATGPAPKIPAA</sequence>
<dbReference type="InterPro" id="IPR050638">
    <property type="entry name" value="AA-Vitamin_Transporters"/>
</dbReference>
<feature type="transmembrane region" description="Helical" evidence="6">
    <location>
        <begin position="118"/>
        <end position="136"/>
    </location>
</feature>
<comment type="subcellular location">
    <subcellularLocation>
        <location evidence="1">Membrane</location>
        <topology evidence="1">Multi-pass membrane protein</topology>
    </subcellularLocation>
</comment>
<dbReference type="EMBL" id="LPUY01000042">
    <property type="protein sequence ID" value="KUP93737.1"/>
    <property type="molecule type" value="Genomic_DNA"/>
</dbReference>
<dbReference type="PANTHER" id="PTHR32322:SF2">
    <property type="entry name" value="EAMA DOMAIN-CONTAINING PROTEIN"/>
    <property type="match status" value="1"/>
</dbReference>
<dbReference type="Pfam" id="PF00892">
    <property type="entry name" value="EamA"/>
    <property type="match status" value="2"/>
</dbReference>
<evidence type="ECO:0000256" key="5">
    <source>
        <dbReference type="ARBA" id="ARBA00023136"/>
    </source>
</evidence>
<evidence type="ECO:0000256" key="4">
    <source>
        <dbReference type="ARBA" id="ARBA00022989"/>
    </source>
</evidence>
<gene>
    <name evidence="8" type="primary">eamA</name>
    <name evidence="8" type="ORF">TRIHO_13870</name>
</gene>
<dbReference type="Proteomes" id="UP000068382">
    <property type="component" value="Unassembled WGS sequence"/>
</dbReference>
<comment type="caution">
    <text evidence="8">The sequence shown here is derived from an EMBL/GenBank/DDBJ whole genome shotgun (WGS) entry which is preliminary data.</text>
</comment>
<keyword evidence="3 6" id="KW-0812">Transmembrane</keyword>
<evidence type="ECO:0000256" key="6">
    <source>
        <dbReference type="SAM" id="Phobius"/>
    </source>
</evidence>
<dbReference type="RefSeq" id="WP_068241619.1">
    <property type="nucleotide sequence ID" value="NZ_LPUY01000042.1"/>
</dbReference>
<evidence type="ECO:0000259" key="7">
    <source>
        <dbReference type="Pfam" id="PF00892"/>
    </source>
</evidence>
<keyword evidence="5 6" id="KW-0472">Membrane</keyword>
<dbReference type="AlphaFoldDB" id="A0A132C0V2"/>
<feature type="transmembrane region" description="Helical" evidence="6">
    <location>
        <begin position="235"/>
        <end position="254"/>
    </location>
</feature>
<feature type="transmembrane region" description="Helical" evidence="6">
    <location>
        <begin position="142"/>
        <end position="162"/>
    </location>
</feature>
<feature type="domain" description="EamA" evidence="7">
    <location>
        <begin position="143"/>
        <end position="275"/>
    </location>
</feature>
<keyword evidence="9" id="KW-1185">Reference proteome</keyword>
<organism evidence="8 9">
    <name type="scientific">Tritonibacter horizontis</name>
    <dbReference type="NCBI Taxonomy" id="1768241"/>
    <lineage>
        <taxon>Bacteria</taxon>
        <taxon>Pseudomonadati</taxon>
        <taxon>Pseudomonadota</taxon>
        <taxon>Alphaproteobacteria</taxon>
        <taxon>Rhodobacterales</taxon>
        <taxon>Paracoccaceae</taxon>
        <taxon>Tritonibacter</taxon>
    </lineage>
</organism>
<evidence type="ECO:0000256" key="2">
    <source>
        <dbReference type="ARBA" id="ARBA00007362"/>
    </source>
</evidence>
<reference evidence="8 9" key="1">
    <citation type="submission" date="2015-12" db="EMBL/GenBank/DDBJ databases">
        <title>Genome sequence of the marine Rhodobacteraceae strain O3.65, Candidatus Tritonibacter horizontis.</title>
        <authorList>
            <person name="Poehlein A."/>
            <person name="Giebel H.A."/>
            <person name="Voget S."/>
            <person name="Brinkhoff T."/>
        </authorList>
    </citation>
    <scope>NUCLEOTIDE SEQUENCE [LARGE SCALE GENOMIC DNA]</scope>
    <source>
        <strain evidence="8 9">O3.65</strain>
    </source>
</reference>
<feature type="transmembrane region" description="Helical" evidence="6">
    <location>
        <begin position="90"/>
        <end position="111"/>
    </location>
</feature>
<dbReference type="PATRIC" id="fig|1768241.3.peg.1457"/>
<dbReference type="InterPro" id="IPR000620">
    <property type="entry name" value="EamA_dom"/>
</dbReference>
<feature type="transmembrane region" description="Helical" evidence="6">
    <location>
        <begin position="174"/>
        <end position="193"/>
    </location>
</feature>
<proteinExistence type="inferred from homology"/>
<feature type="transmembrane region" description="Helical" evidence="6">
    <location>
        <begin position="64"/>
        <end position="84"/>
    </location>
</feature>
<evidence type="ECO:0000256" key="3">
    <source>
        <dbReference type="ARBA" id="ARBA00022692"/>
    </source>
</evidence>
<evidence type="ECO:0000256" key="1">
    <source>
        <dbReference type="ARBA" id="ARBA00004141"/>
    </source>
</evidence>
<feature type="transmembrane region" description="Helical" evidence="6">
    <location>
        <begin position="260"/>
        <end position="276"/>
    </location>
</feature>
<feature type="transmembrane region" description="Helical" evidence="6">
    <location>
        <begin position="34"/>
        <end position="52"/>
    </location>
</feature>
<accession>A0A132C0V2</accession>
<dbReference type="SUPFAM" id="SSF103481">
    <property type="entry name" value="Multidrug resistance efflux transporter EmrE"/>
    <property type="match status" value="2"/>
</dbReference>
<feature type="domain" description="EamA" evidence="7">
    <location>
        <begin position="9"/>
        <end position="133"/>
    </location>
</feature>
<dbReference type="InterPro" id="IPR037185">
    <property type="entry name" value="EmrE-like"/>
</dbReference>
<feature type="transmembrane region" description="Helical" evidence="6">
    <location>
        <begin position="205"/>
        <end position="223"/>
    </location>
</feature>
<name>A0A132C0V2_9RHOB</name>
<dbReference type="OrthoDB" id="5430053at2"/>
<keyword evidence="4 6" id="KW-1133">Transmembrane helix</keyword>